<dbReference type="InterPro" id="IPR012677">
    <property type="entry name" value="Nucleotide-bd_a/b_plait_sf"/>
</dbReference>
<keyword evidence="1 2" id="KW-0694">RNA-binding</keyword>
<feature type="compositionally biased region" description="Basic and acidic residues" evidence="3">
    <location>
        <begin position="389"/>
        <end position="403"/>
    </location>
</feature>
<dbReference type="AlphaFoldDB" id="V9IC85"/>
<evidence type="ECO:0000313" key="5">
    <source>
        <dbReference type="EMBL" id="AEY58738.1"/>
    </source>
</evidence>
<feature type="compositionally biased region" description="Basic and acidic residues" evidence="3">
    <location>
        <begin position="72"/>
        <end position="138"/>
    </location>
</feature>
<dbReference type="Pfam" id="PF00076">
    <property type="entry name" value="RRM_1"/>
    <property type="match status" value="1"/>
</dbReference>
<dbReference type="InterPro" id="IPR035979">
    <property type="entry name" value="RBD_domain_sf"/>
</dbReference>
<organism evidence="5">
    <name type="scientific">Apis cerana</name>
    <name type="common">Indian honeybee</name>
    <dbReference type="NCBI Taxonomy" id="7461"/>
    <lineage>
        <taxon>Eukaryota</taxon>
        <taxon>Metazoa</taxon>
        <taxon>Ecdysozoa</taxon>
        <taxon>Arthropoda</taxon>
        <taxon>Hexapoda</taxon>
        <taxon>Insecta</taxon>
        <taxon>Pterygota</taxon>
        <taxon>Neoptera</taxon>
        <taxon>Endopterygota</taxon>
        <taxon>Hymenoptera</taxon>
        <taxon>Apocrita</taxon>
        <taxon>Aculeata</taxon>
        <taxon>Apoidea</taxon>
        <taxon>Anthophila</taxon>
        <taxon>Apidae</taxon>
        <taxon>Apis</taxon>
    </lineage>
</organism>
<evidence type="ECO:0000256" key="3">
    <source>
        <dbReference type="SAM" id="MobiDB-lite"/>
    </source>
</evidence>
<dbReference type="InterPro" id="IPR038876">
    <property type="entry name" value="ENOX"/>
</dbReference>
<feature type="region of interest" description="Disordered" evidence="3">
    <location>
        <begin position="30"/>
        <end position="173"/>
    </location>
</feature>
<dbReference type="PANTHER" id="PTHR16001:SF4">
    <property type="entry name" value="ECTO-NOX DISULFIDE-THIOL EXCHANGER 1-LIKE PROTEIN"/>
    <property type="match status" value="1"/>
</dbReference>
<name>V9IC85_APICE</name>
<evidence type="ECO:0000259" key="4">
    <source>
        <dbReference type="PROSITE" id="PS50102"/>
    </source>
</evidence>
<dbReference type="GO" id="GO:0009897">
    <property type="term" value="C:external side of plasma membrane"/>
    <property type="evidence" value="ECO:0007669"/>
    <property type="project" value="InterPro"/>
</dbReference>
<feature type="compositionally biased region" description="Polar residues" evidence="3">
    <location>
        <begin position="164"/>
        <end position="173"/>
    </location>
</feature>
<feature type="domain" description="RRM" evidence="4">
    <location>
        <begin position="294"/>
        <end position="373"/>
    </location>
</feature>
<evidence type="ECO:0000256" key="1">
    <source>
        <dbReference type="ARBA" id="ARBA00022884"/>
    </source>
</evidence>
<accession>V9IC85</accession>
<proteinExistence type="evidence at transcript level"/>
<dbReference type="GO" id="GO:0016491">
    <property type="term" value="F:oxidoreductase activity"/>
    <property type="evidence" value="ECO:0007669"/>
    <property type="project" value="InterPro"/>
</dbReference>
<dbReference type="EMBL" id="JR039514">
    <property type="protein sequence ID" value="AEY58738.1"/>
    <property type="molecule type" value="mRNA"/>
</dbReference>
<dbReference type="SMART" id="SM00360">
    <property type="entry name" value="RRM"/>
    <property type="match status" value="1"/>
</dbReference>
<reference evidence="5" key="1">
    <citation type="submission" date="2011-11" db="EMBL/GenBank/DDBJ databases">
        <title>Decoding the brain transcriptome of the Eastern honeybee (Apis cerana) based on pyrosequencing.</title>
        <authorList>
            <person name="Sun L."/>
            <person name="Zheng H."/>
            <person name="Wang Y."/>
            <person name="Xie X."/>
            <person name="Zhu Y."/>
            <person name="Gu W."/>
            <person name="Wang S."/>
        </authorList>
    </citation>
    <scope>NUCLEOTIDE SEQUENCE</scope>
    <source>
        <tissue evidence="5">Brain</tissue>
    </source>
</reference>
<dbReference type="PANTHER" id="PTHR16001">
    <property type="entry name" value="ECTO-NOX DISULFIDE-THIOL EXCHANGER"/>
    <property type="match status" value="1"/>
</dbReference>
<dbReference type="GO" id="GO:0003723">
    <property type="term" value="F:RNA binding"/>
    <property type="evidence" value="ECO:0007669"/>
    <property type="project" value="UniProtKB-UniRule"/>
</dbReference>
<sequence>MAYNFPGVPAAAMPPMGIGPMGPLAPIAGPQSFMDLASQGFPPLPPPIPLPGMNDSPLEFSTNKNQPPVVREAPEDNSDKRNEKSDIRRERENRDNRDTRDNRRSRSDRSDRRERDRERREERSERDRREERRPDDRNSINSSNSNNSHNNNSNNNEIPSSSNTGNTPNLGTQMEQATGVWGMGVGYPVMGMGPMGPMGPMMSEMTLGPHMGHTHSYGPMSMGMMSHDGSMIGAQILGPEQIMNDAAQIMSSALPPPPTSQGTKEIIHCKSCTLFPPNPNAPPPTTRERPPGCRTIFVGGLPENITETIIQEIFERCGEITTLRLSKKNFCHIRFVLESSVDAAIYLSGYRVRIGSSGDPANTGRLHVDFAQARDDQYEWECRQRQLQREQRHRERVEKERQRAPSSPPPVVHYTDHEASNICEKIKQDDTFMKAVQVVVTWLERGDCTKRNANTFYSMIQSTNSHVRRLLTEKVAYEEELQKAKELMKGRMQGLLIQFSQIERVFTAASHKKVWDHFTKAQRKNIEMWKNNLRKLKQYS</sequence>
<dbReference type="GO" id="GO:0007624">
    <property type="term" value="P:ultradian rhythm"/>
    <property type="evidence" value="ECO:0007669"/>
    <property type="project" value="InterPro"/>
</dbReference>
<feature type="compositionally biased region" description="Low complexity" evidence="3">
    <location>
        <begin position="139"/>
        <end position="163"/>
    </location>
</feature>
<dbReference type="InterPro" id="IPR000504">
    <property type="entry name" value="RRM_dom"/>
</dbReference>
<protein>
    <submittedName>
        <fullName evidence="5">Ecto-NOX disulfide-thiol exchanger 1</fullName>
    </submittedName>
</protein>
<dbReference type="SUPFAM" id="SSF54928">
    <property type="entry name" value="RNA-binding domain, RBD"/>
    <property type="match status" value="1"/>
</dbReference>
<feature type="region of interest" description="Disordered" evidence="3">
    <location>
        <begin position="389"/>
        <end position="414"/>
    </location>
</feature>
<dbReference type="Gene3D" id="3.30.70.330">
    <property type="match status" value="1"/>
</dbReference>
<dbReference type="PROSITE" id="PS50102">
    <property type="entry name" value="RRM"/>
    <property type="match status" value="1"/>
</dbReference>
<gene>
    <name evidence="5" type="ORF">ACCB01340.2</name>
</gene>
<evidence type="ECO:0000256" key="2">
    <source>
        <dbReference type="PROSITE-ProRule" id="PRU00176"/>
    </source>
</evidence>